<evidence type="ECO:0008006" key="4">
    <source>
        <dbReference type="Google" id="ProtNLM"/>
    </source>
</evidence>
<organism evidence="2 3">
    <name type="scientific">Brevundimonas nasdae</name>
    <dbReference type="NCBI Taxonomy" id="172043"/>
    <lineage>
        <taxon>Bacteria</taxon>
        <taxon>Pseudomonadati</taxon>
        <taxon>Pseudomonadota</taxon>
        <taxon>Alphaproteobacteria</taxon>
        <taxon>Caulobacterales</taxon>
        <taxon>Caulobacteraceae</taxon>
        <taxon>Brevundimonas</taxon>
    </lineage>
</organism>
<dbReference type="AlphaFoldDB" id="A0A0B4DLN6"/>
<sequence length="102" mass="10728">MKRALMLSALLLASCGTTAKTAPEPVVQIVQVKVPVAVTCSPDIGPEPAYVDTPEAIAAAPDIFARTVLLVAGRVQRIARDEVKTAALDECRRPPTTPPRPG</sequence>
<protein>
    <recommendedName>
        <fullName evidence="4">Lipoprotein</fullName>
    </recommendedName>
</protein>
<proteinExistence type="predicted"/>
<evidence type="ECO:0000313" key="2">
    <source>
        <dbReference type="EMBL" id="KIC55178.1"/>
    </source>
</evidence>
<comment type="caution">
    <text evidence="2">The sequence shown here is derived from an EMBL/GenBank/DDBJ whole genome shotgun (WGS) entry which is preliminary data.</text>
</comment>
<keyword evidence="1" id="KW-0732">Signal</keyword>
<feature type="chain" id="PRO_5002089142" description="Lipoprotein" evidence="1">
    <location>
        <begin position="20"/>
        <end position="102"/>
    </location>
</feature>
<feature type="signal peptide" evidence="1">
    <location>
        <begin position="1"/>
        <end position="19"/>
    </location>
</feature>
<accession>A0A0B4DLN6</accession>
<gene>
    <name evidence="2" type="ORF">RM53_15455</name>
</gene>
<dbReference type="PROSITE" id="PS51257">
    <property type="entry name" value="PROKAR_LIPOPROTEIN"/>
    <property type="match status" value="1"/>
</dbReference>
<name>A0A0B4DLN6_9CAUL</name>
<dbReference type="RefSeq" id="WP_039248336.1">
    <property type="nucleotide sequence ID" value="NZ_JWSY01000035.1"/>
</dbReference>
<dbReference type="EMBL" id="JWSY01000035">
    <property type="protein sequence ID" value="KIC55178.1"/>
    <property type="molecule type" value="Genomic_DNA"/>
</dbReference>
<evidence type="ECO:0000313" key="3">
    <source>
        <dbReference type="Proteomes" id="UP000031166"/>
    </source>
</evidence>
<reference evidence="2 3" key="1">
    <citation type="submission" date="2014-12" db="EMBL/GenBank/DDBJ databases">
        <title>Genome sequencing of Brevundimonas nasdae TPW30.</title>
        <authorList>
            <person name="Tan P.W."/>
            <person name="Chan K.-G."/>
        </authorList>
    </citation>
    <scope>NUCLEOTIDE SEQUENCE [LARGE SCALE GENOMIC DNA]</scope>
    <source>
        <strain evidence="2 3">TPW30</strain>
    </source>
</reference>
<dbReference type="Proteomes" id="UP000031166">
    <property type="component" value="Unassembled WGS sequence"/>
</dbReference>
<evidence type="ECO:0000256" key="1">
    <source>
        <dbReference type="SAM" id="SignalP"/>
    </source>
</evidence>